<dbReference type="GO" id="GO:0047661">
    <property type="term" value="F:amino-acid racemase activity"/>
    <property type="evidence" value="ECO:0007669"/>
    <property type="project" value="InterPro"/>
</dbReference>
<keyword evidence="2" id="KW-0413">Isomerase</keyword>
<evidence type="ECO:0000313" key="3">
    <source>
        <dbReference type="EMBL" id="SFN40007.1"/>
    </source>
</evidence>
<evidence type="ECO:0000256" key="2">
    <source>
        <dbReference type="ARBA" id="ARBA00023235"/>
    </source>
</evidence>
<dbReference type="PANTHER" id="PTHR21198:SF7">
    <property type="entry name" value="ASPARTATE-GLUTAMATE RACEMASE FAMILY"/>
    <property type="match status" value="1"/>
</dbReference>
<dbReference type="PANTHER" id="PTHR21198">
    <property type="entry name" value="GLUTAMATE RACEMASE"/>
    <property type="match status" value="1"/>
</dbReference>
<evidence type="ECO:0000313" key="4">
    <source>
        <dbReference type="Proteomes" id="UP000242869"/>
    </source>
</evidence>
<protein>
    <submittedName>
        <fullName evidence="3">Aspartate racemase</fullName>
    </submittedName>
</protein>
<dbReference type="PROSITE" id="PS00924">
    <property type="entry name" value="ASP_GLU_RACEMASE_2"/>
    <property type="match status" value="1"/>
</dbReference>
<proteinExistence type="inferred from homology"/>
<name>A0A1I4YPW0_9NEIS</name>
<dbReference type="Pfam" id="PF01177">
    <property type="entry name" value="Asp_Glu_race"/>
    <property type="match status" value="2"/>
</dbReference>
<dbReference type="InterPro" id="IPR001920">
    <property type="entry name" value="Asp/Glu_race"/>
</dbReference>
<dbReference type="Gene3D" id="3.40.50.1860">
    <property type="match status" value="4"/>
</dbReference>
<organism evidence="3 4">
    <name type="scientific">Formivibrio citricus</name>
    <dbReference type="NCBI Taxonomy" id="83765"/>
    <lineage>
        <taxon>Bacteria</taxon>
        <taxon>Pseudomonadati</taxon>
        <taxon>Pseudomonadota</taxon>
        <taxon>Betaproteobacteria</taxon>
        <taxon>Neisseriales</taxon>
        <taxon>Chitinibacteraceae</taxon>
        <taxon>Formivibrio</taxon>
    </lineage>
</organism>
<accession>A0A1I4YPW0</accession>
<reference evidence="4" key="1">
    <citation type="submission" date="2016-10" db="EMBL/GenBank/DDBJ databases">
        <authorList>
            <person name="Varghese N."/>
            <person name="Submissions S."/>
        </authorList>
    </citation>
    <scope>NUCLEOTIDE SEQUENCE [LARGE SCALE GENOMIC DNA]</scope>
    <source>
        <strain evidence="4">DSM 6150</strain>
    </source>
</reference>
<dbReference type="InterPro" id="IPR018187">
    <property type="entry name" value="Asp/Glu_racemase_AS_1"/>
</dbReference>
<dbReference type="RefSeq" id="WP_091193420.1">
    <property type="nucleotide sequence ID" value="NZ_FOVE01000008.1"/>
</dbReference>
<dbReference type="PROSITE" id="PS00923">
    <property type="entry name" value="ASP_GLU_RACEMASE_1"/>
    <property type="match status" value="1"/>
</dbReference>
<sequence>MHTRTLGIIGGLGDLAAADIFTRLLKSRPHVAASGFQDFLLEQHPFRNAGSALRNDCSLTSRKLYVFQVCQSFAERHVDAILLPCFASHTFRDEIQTELEVPLLDMMEALERHIAKRVMPGSTLGILTSDCVRQSGLFEKYFGARYSLVYPAPEQQAVLMDCIYGDQGVQSGQTEGRAMDQARQVCRHLLEQGADLLVPGFTELSLLASGLQQQGIDLPNCNEIYAEFAQHFSASAMPAPFRLGIVGGVGPAATVDFMNKIIRNTPAGCDQDHIKIVVEQNPQIPDRTACLVHHKTDPTVALLAACRRLEAAGAQAIAIPCNTAHAFVGAIQPSLEIPIINMLHETIAYIVDQHGQGKTVGLLATSGTIASKVYHAVAEAAGVHLIAPAPEFQQKVMDAIYSEHGVKAGFTDGQCKTELVEAIAHLAESSAEIMILGCTELPLLLQQTNRFPVGDKVVALIDPTEVLAQKCVRLANGTEQISRPRP</sequence>
<dbReference type="AlphaFoldDB" id="A0A1I4YPW0"/>
<keyword evidence="4" id="KW-1185">Reference proteome</keyword>
<gene>
    <name evidence="3" type="ORF">SAMN05660284_01412</name>
</gene>
<dbReference type="OrthoDB" id="9803739at2"/>
<evidence type="ECO:0000256" key="1">
    <source>
        <dbReference type="ARBA" id="ARBA00007847"/>
    </source>
</evidence>
<dbReference type="InterPro" id="IPR004380">
    <property type="entry name" value="Asp_race"/>
</dbReference>
<dbReference type="InterPro" id="IPR033134">
    <property type="entry name" value="Asp/Glu_racemase_AS_2"/>
</dbReference>
<dbReference type="Proteomes" id="UP000242869">
    <property type="component" value="Unassembled WGS sequence"/>
</dbReference>
<dbReference type="STRING" id="83765.SAMN05660284_01412"/>
<dbReference type="SUPFAM" id="SSF53681">
    <property type="entry name" value="Aspartate/glutamate racemase"/>
    <property type="match status" value="4"/>
</dbReference>
<dbReference type="NCBIfam" id="TIGR00035">
    <property type="entry name" value="asp_race"/>
    <property type="match status" value="1"/>
</dbReference>
<dbReference type="EMBL" id="FOVE01000008">
    <property type="protein sequence ID" value="SFN40007.1"/>
    <property type="molecule type" value="Genomic_DNA"/>
</dbReference>
<dbReference type="InterPro" id="IPR015942">
    <property type="entry name" value="Asp/Glu/hydantoin_racemase"/>
</dbReference>
<comment type="similarity">
    <text evidence="1">Belongs to the aspartate/glutamate racemases family.</text>
</comment>